<protein>
    <submittedName>
        <fullName evidence="1">YALI0C10538p</fullName>
    </submittedName>
</protein>
<evidence type="ECO:0000313" key="1">
    <source>
        <dbReference type="EMBL" id="CAG81990.2"/>
    </source>
</evidence>
<gene>
    <name evidence="1" type="ORF">YALI0_C10538g</name>
</gene>
<dbReference type="EMBL" id="CR382129">
    <property type="protein sequence ID" value="CAG81990.2"/>
    <property type="molecule type" value="Genomic_DNA"/>
</dbReference>
<reference evidence="1 2" key="1">
    <citation type="journal article" date="2004" name="Nature">
        <title>Genome evolution in yeasts.</title>
        <authorList>
            <consortium name="Genolevures"/>
            <person name="Dujon B."/>
            <person name="Sherman D."/>
            <person name="Fischer G."/>
            <person name="Durrens P."/>
            <person name="Casaregola S."/>
            <person name="Lafontaine I."/>
            <person name="de Montigny J."/>
            <person name="Marck C."/>
            <person name="Neuveglise C."/>
            <person name="Talla E."/>
            <person name="Goffard N."/>
            <person name="Frangeul L."/>
            <person name="Aigle M."/>
            <person name="Anthouard V."/>
            <person name="Babour A."/>
            <person name="Barbe V."/>
            <person name="Barnay S."/>
            <person name="Blanchin S."/>
            <person name="Beckerich J.M."/>
            <person name="Beyne E."/>
            <person name="Bleykasten C."/>
            <person name="Boisrame A."/>
            <person name="Boyer J."/>
            <person name="Cattolico L."/>
            <person name="Confanioleri F."/>
            <person name="de Daruvar A."/>
            <person name="Despons L."/>
            <person name="Fabre E."/>
            <person name="Fairhead C."/>
            <person name="Ferry-Dumazet H."/>
            <person name="Groppi A."/>
            <person name="Hantraye F."/>
            <person name="Hennequin C."/>
            <person name="Jauniaux N."/>
            <person name="Joyet P."/>
            <person name="Kachouri R."/>
            <person name="Kerrest A."/>
            <person name="Koszul R."/>
            <person name="Lemaire M."/>
            <person name="Lesur I."/>
            <person name="Ma L."/>
            <person name="Muller H."/>
            <person name="Nicaud J.M."/>
            <person name="Nikolski M."/>
            <person name="Oztas S."/>
            <person name="Ozier-Kalogeropoulos O."/>
            <person name="Pellenz S."/>
            <person name="Potier S."/>
            <person name="Richard G.F."/>
            <person name="Straub M.L."/>
            <person name="Suleau A."/>
            <person name="Swennene D."/>
            <person name="Tekaia F."/>
            <person name="Wesolowski-Louvel M."/>
            <person name="Westhof E."/>
            <person name="Wirth B."/>
            <person name="Zeniou-Meyer M."/>
            <person name="Zivanovic I."/>
            <person name="Bolotin-Fukuhara M."/>
            <person name="Thierry A."/>
            <person name="Bouchier C."/>
            <person name="Caudron B."/>
            <person name="Scarpelli C."/>
            <person name="Gaillardin C."/>
            <person name="Weissenbach J."/>
            <person name="Wincker P."/>
            <person name="Souciet J.L."/>
        </authorList>
    </citation>
    <scope>NUCLEOTIDE SEQUENCE [LARGE SCALE GENOMIC DNA]</scope>
    <source>
        <strain evidence="2">CLIB 122 / E 150</strain>
    </source>
</reference>
<sequence>MVEVILLPRGLQVSGRCEAVPGDHLVPGFLASQQRRLHSRRQQVVRPISGPSHCLHCAIHVSVGSAW</sequence>
<dbReference type="VEuPathDB" id="FungiDB:YALI0_C10538g"/>
<organism evidence="1 2">
    <name type="scientific">Yarrowia lipolytica (strain CLIB 122 / E 150)</name>
    <name type="common">Yeast</name>
    <name type="synonym">Candida lipolytica</name>
    <dbReference type="NCBI Taxonomy" id="284591"/>
    <lineage>
        <taxon>Eukaryota</taxon>
        <taxon>Fungi</taxon>
        <taxon>Dikarya</taxon>
        <taxon>Ascomycota</taxon>
        <taxon>Saccharomycotina</taxon>
        <taxon>Dipodascomycetes</taxon>
        <taxon>Dipodascales</taxon>
        <taxon>Dipodascales incertae sedis</taxon>
        <taxon>Yarrowia</taxon>
    </lineage>
</organism>
<dbReference type="Proteomes" id="UP000001300">
    <property type="component" value="Chromosome C"/>
</dbReference>
<keyword evidence="2" id="KW-1185">Reference proteome</keyword>
<name>Q6CCC9_YARLI</name>
<dbReference type="HOGENOM" id="CLU_2814383_0_0_1"/>
<dbReference type="AlphaFoldDB" id="Q6CCC9"/>
<accession>Q6CCC9</accession>
<evidence type="ECO:0000313" key="2">
    <source>
        <dbReference type="Proteomes" id="UP000001300"/>
    </source>
</evidence>
<dbReference type="InParanoid" id="Q6CCC9"/>
<proteinExistence type="predicted"/>